<reference evidence="2" key="1">
    <citation type="journal article" date="2023" name="G3 (Bethesda)">
        <title>Genome assembly and association tests identify interacting loci associated with vigor, precocity, and sex in interspecific pistachio rootstocks.</title>
        <authorList>
            <person name="Palmer W."/>
            <person name="Jacygrad E."/>
            <person name="Sagayaradj S."/>
            <person name="Cavanaugh K."/>
            <person name="Han R."/>
            <person name="Bertier L."/>
            <person name="Beede B."/>
            <person name="Kafkas S."/>
            <person name="Golino D."/>
            <person name="Preece J."/>
            <person name="Michelmore R."/>
        </authorList>
    </citation>
    <scope>NUCLEOTIDE SEQUENCE [LARGE SCALE GENOMIC DNA]</scope>
</reference>
<keyword evidence="2" id="KW-1185">Reference proteome</keyword>
<evidence type="ECO:0000313" key="1">
    <source>
        <dbReference type="EMBL" id="KAJ0048317.1"/>
    </source>
</evidence>
<gene>
    <name evidence="1" type="ORF">Pint_16309</name>
</gene>
<dbReference type="Proteomes" id="UP001163603">
    <property type="component" value="Chromosome 2"/>
</dbReference>
<name>A0ACC0ZCJ1_9ROSI</name>
<proteinExistence type="predicted"/>
<protein>
    <submittedName>
        <fullName evidence="1">Uncharacterized protein</fullName>
    </submittedName>
</protein>
<evidence type="ECO:0000313" key="2">
    <source>
        <dbReference type="Proteomes" id="UP001163603"/>
    </source>
</evidence>
<accession>A0ACC0ZCJ1</accession>
<comment type="caution">
    <text evidence="1">The sequence shown here is derived from an EMBL/GenBank/DDBJ whole genome shotgun (WGS) entry which is preliminary data.</text>
</comment>
<organism evidence="1 2">
    <name type="scientific">Pistacia integerrima</name>
    <dbReference type="NCBI Taxonomy" id="434235"/>
    <lineage>
        <taxon>Eukaryota</taxon>
        <taxon>Viridiplantae</taxon>
        <taxon>Streptophyta</taxon>
        <taxon>Embryophyta</taxon>
        <taxon>Tracheophyta</taxon>
        <taxon>Spermatophyta</taxon>
        <taxon>Magnoliopsida</taxon>
        <taxon>eudicotyledons</taxon>
        <taxon>Gunneridae</taxon>
        <taxon>Pentapetalae</taxon>
        <taxon>rosids</taxon>
        <taxon>malvids</taxon>
        <taxon>Sapindales</taxon>
        <taxon>Anacardiaceae</taxon>
        <taxon>Pistacia</taxon>
    </lineage>
</organism>
<sequence length="205" mass="22561">MQIGSENQRLNFPTIQHLNSELIKEFTESPRNFEKKIQLEMELPQSRPFGTEGRKPTHDFLSLYSTHPTVQQDPRPSSQGSFLKTHDFLQVGNASAKEESTVEISSSVEKPPPPAPPPTSVEHILPGGIGTYSISHISYFNQKVPKPEGSIFTVARASSSERNDENSNCSSYTGSGFTLWEESAVKKGKTGKENAGDQRANGRGI</sequence>
<dbReference type="EMBL" id="CM047737">
    <property type="protein sequence ID" value="KAJ0048317.1"/>
    <property type="molecule type" value="Genomic_DNA"/>
</dbReference>